<comment type="cofactor">
    <cofactor evidence="6">
        <name>FAD</name>
        <dbReference type="ChEBI" id="CHEBI:57692"/>
    </cofactor>
    <text evidence="6">Binds 1 FAD per subunit.</text>
</comment>
<evidence type="ECO:0000256" key="3">
    <source>
        <dbReference type="ARBA" id="ARBA00022630"/>
    </source>
</evidence>
<dbReference type="InterPro" id="IPR036155">
    <property type="entry name" value="Crypto/Photolyase_N_sf"/>
</dbReference>
<dbReference type="InterPro" id="IPR036134">
    <property type="entry name" value="Crypto/Photolyase_FAD-like_sf"/>
</dbReference>
<dbReference type="Gene3D" id="3.40.50.620">
    <property type="entry name" value="HUPs"/>
    <property type="match status" value="1"/>
</dbReference>
<dbReference type="PANTHER" id="PTHR11455:SF22">
    <property type="entry name" value="CRYPTOCHROME DASH"/>
    <property type="match status" value="1"/>
</dbReference>
<organism evidence="8 9">
    <name type="scientific">Marinomonas maritima</name>
    <dbReference type="NCBI Taxonomy" id="2940935"/>
    <lineage>
        <taxon>Bacteria</taxon>
        <taxon>Pseudomonadati</taxon>
        <taxon>Pseudomonadota</taxon>
        <taxon>Gammaproteobacteria</taxon>
        <taxon>Oceanospirillales</taxon>
        <taxon>Oceanospirillaceae</taxon>
        <taxon>Marinomonas</taxon>
    </lineage>
</organism>
<dbReference type="PANTHER" id="PTHR11455">
    <property type="entry name" value="CRYPTOCHROME"/>
    <property type="match status" value="1"/>
</dbReference>
<comment type="similarity">
    <text evidence="1 6">Belongs to the DNA photolyase class-1 family.</text>
</comment>
<dbReference type="Gene3D" id="1.25.40.80">
    <property type="match status" value="1"/>
</dbReference>
<accession>A0ABT5W948</accession>
<dbReference type="InterPro" id="IPR006050">
    <property type="entry name" value="DNA_photolyase_N"/>
</dbReference>
<comment type="caution">
    <text evidence="8">The sequence shown here is derived from an EMBL/GenBank/DDBJ whole genome shotgun (WGS) entry which is preliminary data.</text>
</comment>
<dbReference type="InterPro" id="IPR005101">
    <property type="entry name" value="Cryptochr/Photolyase_FAD-bd"/>
</dbReference>
<dbReference type="InterPro" id="IPR014729">
    <property type="entry name" value="Rossmann-like_a/b/a_fold"/>
</dbReference>
<keyword evidence="4 6" id="KW-0274">FAD</keyword>
<dbReference type="Pfam" id="PF03441">
    <property type="entry name" value="FAD_binding_7"/>
    <property type="match status" value="1"/>
</dbReference>
<evidence type="ECO:0000313" key="8">
    <source>
        <dbReference type="EMBL" id="MDE8601338.1"/>
    </source>
</evidence>
<evidence type="ECO:0000259" key="7">
    <source>
        <dbReference type="PROSITE" id="PS51645"/>
    </source>
</evidence>
<name>A0ABT5W948_9GAMM</name>
<feature type="domain" description="Photolyase/cryptochrome alpha/beta" evidence="7">
    <location>
        <begin position="4"/>
        <end position="134"/>
    </location>
</feature>
<protein>
    <recommendedName>
        <fullName evidence="2 6">Cryptochrome DASH</fullName>
    </recommendedName>
</protein>
<evidence type="ECO:0000256" key="2">
    <source>
        <dbReference type="ARBA" id="ARBA00017881"/>
    </source>
</evidence>
<dbReference type="SUPFAM" id="SSF48173">
    <property type="entry name" value="Cryptochrome/photolyase FAD-binding domain"/>
    <property type="match status" value="1"/>
</dbReference>
<dbReference type="Gene3D" id="1.10.579.10">
    <property type="entry name" value="DNA Cyclobutane Dipyrimidine Photolyase, subunit A, domain 3"/>
    <property type="match status" value="1"/>
</dbReference>
<sequence>MAMKLGLIWFGNDLRSTDQKMLWRAAQEVDQLVCLYCNEPHTKRPSRYATQGISTIRRDFLLEGLDDLAMHLESLEQTLFVSQHNAATSITLLLNALPISHIYRNHHGGWDEQQTLRQVAHDFPDVHFHIDHGLTLFEPWQLPFQVTELPTSFSTFRRLVENVDIASPMPIVRELPPAPNLNLPLIRSWQIEPIQGFHTFVGGEEAAQQQLNDYFATDLPSYYKDVRNALDGWENSTKLSPWLAQGSLSAKQIKACLDVYERDHGANESTYWISFELLWREYFHWYATCYGKKLFLPGGLSNKQTQTTFYAERFRKWCQGNTPYPIVNACMKQLNQTGFMSNRGRQIVASCLIYELGIDWRYGAAYFEEQLIDYDVGSNWGNWQYIAGVGADPRGGRHFNLEKQTEQYDPNQHFVQKWRGHEFDKQLDSVDAADWPISPAYHSHKEQP</sequence>
<keyword evidence="3 6" id="KW-0285">Flavoprotein</keyword>
<comment type="cofactor">
    <cofactor evidence="6">
        <name>(6R)-5,10-methylene-5,6,7,8-tetrahydrofolate</name>
        <dbReference type="ChEBI" id="CHEBI:15636"/>
    </cofactor>
    <text evidence="6">Binds 1 5,10-methenyltetrahydrofolate (MTHF) per subunit.</text>
</comment>
<dbReference type="EMBL" id="JAMZEG020000001">
    <property type="protein sequence ID" value="MDE8601338.1"/>
    <property type="molecule type" value="Genomic_DNA"/>
</dbReference>
<comment type="function">
    <text evidence="6">May have a photoreceptor function.</text>
</comment>
<evidence type="ECO:0000256" key="4">
    <source>
        <dbReference type="ARBA" id="ARBA00022827"/>
    </source>
</evidence>
<keyword evidence="5 6" id="KW-0157">Chromophore</keyword>
<dbReference type="InterPro" id="IPR002081">
    <property type="entry name" value="Cryptochrome/DNA_photolyase_1"/>
</dbReference>
<dbReference type="NCBIfam" id="TIGR02765">
    <property type="entry name" value="crypto_DASH"/>
    <property type="match status" value="1"/>
</dbReference>
<dbReference type="InterPro" id="IPR014133">
    <property type="entry name" value="Cry_DASH"/>
</dbReference>
<proteinExistence type="inferred from homology"/>
<reference evidence="8" key="1">
    <citation type="submission" date="2023-01" db="EMBL/GenBank/DDBJ databases">
        <title>Psychroserpens sp. MSW6 and Marinomonas sp. RSW2, isolated from seawater.</title>
        <authorList>
            <person name="Kristyanto S."/>
            <person name="Jung J."/>
            <person name="Kim J.M."/>
            <person name="Jeon C.O."/>
        </authorList>
    </citation>
    <scope>NUCLEOTIDE SEQUENCE</scope>
    <source>
        <strain evidence="8">RSW2</strain>
    </source>
</reference>
<dbReference type="PRINTS" id="PR00147">
    <property type="entry name" value="DNAPHOTLYASE"/>
</dbReference>
<dbReference type="Proteomes" id="UP001139522">
    <property type="component" value="Unassembled WGS sequence"/>
</dbReference>
<evidence type="ECO:0000256" key="5">
    <source>
        <dbReference type="ARBA" id="ARBA00022991"/>
    </source>
</evidence>
<dbReference type="RefSeq" id="WP_255893496.1">
    <property type="nucleotide sequence ID" value="NZ_JAMZEG020000001.1"/>
</dbReference>
<keyword evidence="9" id="KW-1185">Reference proteome</keyword>
<dbReference type="PROSITE" id="PS51645">
    <property type="entry name" value="PHR_CRY_ALPHA_BETA"/>
    <property type="match status" value="1"/>
</dbReference>
<evidence type="ECO:0000256" key="6">
    <source>
        <dbReference type="RuleBase" id="RU367151"/>
    </source>
</evidence>
<dbReference type="Pfam" id="PF00875">
    <property type="entry name" value="DNA_photolyase"/>
    <property type="match status" value="1"/>
</dbReference>
<evidence type="ECO:0000313" key="9">
    <source>
        <dbReference type="Proteomes" id="UP001139522"/>
    </source>
</evidence>
<dbReference type="SUPFAM" id="SSF52425">
    <property type="entry name" value="Cryptochrome/photolyase, N-terminal domain"/>
    <property type="match status" value="1"/>
</dbReference>
<evidence type="ECO:0000256" key="1">
    <source>
        <dbReference type="ARBA" id="ARBA00005862"/>
    </source>
</evidence>
<gene>
    <name evidence="8" type="ORF">M3I01_000145</name>
</gene>